<organism evidence="2 3">
    <name type="scientific">Entamoeba nuttalli</name>
    <dbReference type="NCBI Taxonomy" id="412467"/>
    <lineage>
        <taxon>Eukaryota</taxon>
        <taxon>Amoebozoa</taxon>
        <taxon>Evosea</taxon>
        <taxon>Archamoebae</taxon>
        <taxon>Mastigamoebida</taxon>
        <taxon>Entamoebidae</taxon>
        <taxon>Entamoeba</taxon>
    </lineage>
</organism>
<reference evidence="2 3" key="1">
    <citation type="journal article" date="2019" name="PLoS Negl. Trop. Dis.">
        <title>Whole genome sequencing of Entamoeba nuttalli reveals mammalian host-related molecular signatures and a novel octapeptide-repeat surface protein.</title>
        <authorList>
            <person name="Tanaka M."/>
            <person name="Makiuchi T."/>
            <person name="Komiyama T."/>
            <person name="Shiina T."/>
            <person name="Osaki K."/>
            <person name="Tachibana H."/>
        </authorList>
    </citation>
    <scope>NUCLEOTIDE SEQUENCE [LARGE SCALE GENOMIC DNA]</scope>
    <source>
        <strain evidence="2 3">P19-061405</strain>
    </source>
</reference>
<name>A0ABQ0D837_9EUKA</name>
<dbReference type="EMBL" id="BAAFRS010000011">
    <property type="protein sequence ID" value="GAB1219022.1"/>
    <property type="molecule type" value="Genomic_DNA"/>
</dbReference>
<gene>
    <name evidence="1" type="ORF">ENUP19_0011G0011</name>
    <name evidence="2" type="ORF">ENUP19_0011G0022</name>
</gene>
<reference evidence="2" key="2">
    <citation type="submission" date="2024-08" db="EMBL/GenBank/DDBJ databases">
        <title>Draft genome assembly of Entamoeba nuttalli using a combination of long-read and short-read sequencing data.</title>
        <authorList>
            <person name="Tanaka M."/>
            <person name="Tachibana H."/>
        </authorList>
    </citation>
    <scope>NUCLEOTIDE SEQUENCE</scope>
    <source>
        <strain evidence="2">P19-061405</strain>
    </source>
</reference>
<accession>A0ABQ0D837</accession>
<keyword evidence="3" id="KW-1185">Reference proteome</keyword>
<dbReference type="EMBL" id="BAAFRS010000011">
    <property type="protein sequence ID" value="GAB1219011.1"/>
    <property type="molecule type" value="Genomic_DNA"/>
</dbReference>
<evidence type="ECO:0000313" key="1">
    <source>
        <dbReference type="EMBL" id="GAB1219011.1"/>
    </source>
</evidence>
<evidence type="ECO:0000313" key="2">
    <source>
        <dbReference type="EMBL" id="GAB1219022.1"/>
    </source>
</evidence>
<comment type="caution">
    <text evidence="2">The sequence shown here is derived from an EMBL/GenBank/DDBJ whole genome shotgun (WGS) entry which is preliminary data.</text>
</comment>
<evidence type="ECO:0000313" key="3">
    <source>
        <dbReference type="Proteomes" id="UP001628156"/>
    </source>
</evidence>
<protein>
    <submittedName>
        <fullName evidence="2">Uncharacterized protein</fullName>
    </submittedName>
</protein>
<dbReference type="Proteomes" id="UP001628156">
    <property type="component" value="Unassembled WGS sequence"/>
</dbReference>
<proteinExistence type="predicted"/>
<sequence length="51" mass="6237">MKRNCDKTVVTCRYFDLLFLNHPIMISRNVKHENVDVDDAKRYQKITLYYQ</sequence>